<keyword evidence="2" id="KW-0560">Oxidoreductase</keyword>
<dbReference type="Pfam" id="PF05721">
    <property type="entry name" value="PhyH"/>
    <property type="match status" value="1"/>
</dbReference>
<dbReference type="GO" id="GO:0016706">
    <property type="term" value="F:2-oxoglutarate-dependent dioxygenase activity"/>
    <property type="evidence" value="ECO:0007669"/>
    <property type="project" value="UniProtKB-ARBA"/>
</dbReference>
<dbReference type="AlphaFoldDB" id="A0A2U2IZ58"/>
<keyword evidence="2" id="KW-0223">Dioxygenase</keyword>
<reference evidence="2 3" key="1">
    <citation type="submission" date="2018-05" db="EMBL/GenBank/DDBJ databases">
        <title>Genome of Sphingosinicella humi QZX222.</title>
        <authorList>
            <person name="Qiao Z."/>
            <person name="Wang G."/>
        </authorList>
    </citation>
    <scope>NUCLEOTIDE SEQUENCE [LARGE SCALE GENOMIC DNA]</scope>
    <source>
        <strain evidence="2 3">QZX222</strain>
    </source>
</reference>
<sequence length="291" mass="32841">MCLNYQASALRQAAFLDDYVARYWRDGFAVVRSFFSPAEVQRIASASDRVYEEGLGHGRSFRHGNLFYNVASDGAGARFVRMVQWPSYHQPVLNSVRLDRRMARLLEPLIGCDLKQIINQIHWKAPGSLGDFAWHQDSRFRRPAHAFRNLATAYVQTGLALDRHDTESGCLRFIPGSHLRGHLDLEGPGEVLGRAMNDALLEAAGLSAGDAVDLRLEPGDLALWSPYLVHGSGRNRSEHRRRLYINGYVRAEDCDRGEWAFRDGEPVAFGTEPALVHYEALRERPEPHYPG</sequence>
<comment type="cofactor">
    <cofactor evidence="1">
        <name>Fe(2+)</name>
        <dbReference type="ChEBI" id="CHEBI:29033"/>
    </cofactor>
</comment>
<dbReference type="Proteomes" id="UP000245916">
    <property type="component" value="Unassembled WGS sequence"/>
</dbReference>
<dbReference type="PANTHER" id="PTHR20883:SF48">
    <property type="entry name" value="ECTOINE DIOXYGENASE"/>
    <property type="match status" value="1"/>
</dbReference>
<dbReference type="EMBL" id="QFFF01000002">
    <property type="protein sequence ID" value="PWG01375.1"/>
    <property type="molecule type" value="Genomic_DNA"/>
</dbReference>
<evidence type="ECO:0000256" key="1">
    <source>
        <dbReference type="ARBA" id="ARBA00001954"/>
    </source>
</evidence>
<name>A0A2U2IZ58_9SPHN</name>
<comment type="caution">
    <text evidence="2">The sequence shown here is derived from an EMBL/GenBank/DDBJ whole genome shotgun (WGS) entry which is preliminary data.</text>
</comment>
<proteinExistence type="predicted"/>
<dbReference type="SUPFAM" id="SSF51197">
    <property type="entry name" value="Clavaminate synthase-like"/>
    <property type="match status" value="1"/>
</dbReference>
<protein>
    <submittedName>
        <fullName evidence="2">Phytanoyl-CoA dioxygenase</fullName>
    </submittedName>
</protein>
<dbReference type="PANTHER" id="PTHR20883">
    <property type="entry name" value="PHYTANOYL-COA DIOXYGENASE DOMAIN CONTAINING 1"/>
    <property type="match status" value="1"/>
</dbReference>
<evidence type="ECO:0000313" key="3">
    <source>
        <dbReference type="Proteomes" id="UP000245916"/>
    </source>
</evidence>
<organism evidence="2 3">
    <name type="scientific">Allosphingosinicella humi</name>
    <dbReference type="NCBI Taxonomy" id="2068657"/>
    <lineage>
        <taxon>Bacteria</taxon>
        <taxon>Pseudomonadati</taxon>
        <taxon>Pseudomonadota</taxon>
        <taxon>Alphaproteobacteria</taxon>
        <taxon>Sphingomonadales</taxon>
        <taxon>Sphingomonadaceae</taxon>
        <taxon>Allosphingosinicella</taxon>
    </lineage>
</organism>
<keyword evidence="3" id="KW-1185">Reference proteome</keyword>
<evidence type="ECO:0000313" key="2">
    <source>
        <dbReference type="EMBL" id="PWG01375.1"/>
    </source>
</evidence>
<dbReference type="Gene3D" id="2.60.120.620">
    <property type="entry name" value="q2cbj1_9rhob like domain"/>
    <property type="match status" value="1"/>
</dbReference>
<dbReference type="InterPro" id="IPR008775">
    <property type="entry name" value="Phytyl_CoA_dOase-like"/>
</dbReference>
<dbReference type="GO" id="GO:0005506">
    <property type="term" value="F:iron ion binding"/>
    <property type="evidence" value="ECO:0007669"/>
    <property type="project" value="UniProtKB-ARBA"/>
</dbReference>
<accession>A0A2U2IZ58</accession>
<gene>
    <name evidence="2" type="ORF">DF286_14750</name>
</gene>